<proteinExistence type="predicted"/>
<dbReference type="PANTHER" id="PTHR33604:SF3">
    <property type="entry name" value="OSJNBA0004B13.7 PROTEIN"/>
    <property type="match status" value="1"/>
</dbReference>
<keyword evidence="3" id="KW-1185">Reference proteome</keyword>
<dbReference type="AlphaFoldDB" id="A0A8J2WHS5"/>
<dbReference type="EMBL" id="CAKKNE010000002">
    <property type="protein sequence ID" value="CAH0368955.1"/>
    <property type="molecule type" value="Genomic_DNA"/>
</dbReference>
<dbReference type="InterPro" id="IPR029044">
    <property type="entry name" value="Nucleotide-diphossugar_trans"/>
</dbReference>
<reference evidence="2" key="1">
    <citation type="submission" date="2021-11" db="EMBL/GenBank/DDBJ databases">
        <authorList>
            <consortium name="Genoscope - CEA"/>
            <person name="William W."/>
        </authorList>
    </citation>
    <scope>NUCLEOTIDE SEQUENCE</scope>
</reference>
<dbReference type="Gene3D" id="3.90.550.10">
    <property type="entry name" value="Spore Coat Polysaccharide Biosynthesis Protein SpsA, Chain A"/>
    <property type="match status" value="1"/>
</dbReference>
<keyword evidence="1" id="KW-0732">Signal</keyword>
<protein>
    <recommendedName>
        <fullName evidence="4">Glycosyltransferase 2-like domain-containing protein</fullName>
    </recommendedName>
</protein>
<evidence type="ECO:0008006" key="4">
    <source>
        <dbReference type="Google" id="ProtNLM"/>
    </source>
</evidence>
<evidence type="ECO:0000313" key="3">
    <source>
        <dbReference type="Proteomes" id="UP000789595"/>
    </source>
</evidence>
<feature type="signal peptide" evidence="1">
    <location>
        <begin position="1"/>
        <end position="17"/>
    </location>
</feature>
<dbReference type="SUPFAM" id="SSF53448">
    <property type="entry name" value="Nucleotide-diphospho-sugar transferases"/>
    <property type="match status" value="1"/>
</dbReference>
<name>A0A8J2WHS5_9STRA</name>
<sequence>MQRAVFIAAALVQAGAAEDPWAADALGLVAGVPVVDWRAPHRFAAVRAHEDVAVRFRVRSAGSRAVLLQVDGRRGAVVCESTPCDGRATLQVVGGGWHAAAVLLGEQHEGGYTNMTAAAAPFFVNEPLEAPAPAELPEPCSTRRTVVRAIAHDRPMQLQNLLESLAAAEYDGNNIDLEVHVDGAASPASIKGHDEAVEVARRFAWPHGRYDVVERRGNAGPTRHRFESYTPQHCELVAFFEDDVIVARLWHRWLRAADRTAGADVAGFTFQRHWLAPGAYLREARSGPHESKVIGPFAHAWRSEHWEQFLDWFERSPSAEVPGHSFSNAWLGKPDFEHSLWTAFVDRWAWEYGRWFASPPTPDGSALAHNDAGPGLHYKSAKGWDSAPFPERWAPRLRAVVAPPRLDAAGEAPLRPPWAAALRSLHPWDVVGIRGQSARLLEACATAPDVVVDDVAGAGAAIAVMTSAPCRVEGSANAPTRLVLGTPKSPALAAVLRDAAAEGYVLAASDARGAEAAYVLRPRDAANPPSVLARHHDADGGVEERVLLERYGVVQDLRTAA</sequence>
<gene>
    <name evidence="2" type="ORF">PECAL_2P20560</name>
</gene>
<accession>A0A8J2WHS5</accession>
<comment type="caution">
    <text evidence="2">The sequence shown here is derived from an EMBL/GenBank/DDBJ whole genome shotgun (WGS) entry which is preliminary data.</text>
</comment>
<feature type="chain" id="PRO_5035269553" description="Glycosyltransferase 2-like domain-containing protein" evidence="1">
    <location>
        <begin position="18"/>
        <end position="561"/>
    </location>
</feature>
<organism evidence="2 3">
    <name type="scientific">Pelagomonas calceolata</name>
    <dbReference type="NCBI Taxonomy" id="35677"/>
    <lineage>
        <taxon>Eukaryota</taxon>
        <taxon>Sar</taxon>
        <taxon>Stramenopiles</taxon>
        <taxon>Ochrophyta</taxon>
        <taxon>Pelagophyceae</taxon>
        <taxon>Pelagomonadales</taxon>
        <taxon>Pelagomonadaceae</taxon>
        <taxon>Pelagomonas</taxon>
    </lineage>
</organism>
<dbReference type="PANTHER" id="PTHR33604">
    <property type="entry name" value="OSJNBA0004B13.7 PROTEIN"/>
    <property type="match status" value="1"/>
</dbReference>
<evidence type="ECO:0000313" key="2">
    <source>
        <dbReference type="EMBL" id="CAH0368955.1"/>
    </source>
</evidence>
<dbReference type="OrthoDB" id="2020070at2759"/>
<evidence type="ECO:0000256" key="1">
    <source>
        <dbReference type="SAM" id="SignalP"/>
    </source>
</evidence>
<dbReference type="Proteomes" id="UP000789595">
    <property type="component" value="Unassembled WGS sequence"/>
</dbReference>